<feature type="compositionally biased region" description="Low complexity" evidence="3">
    <location>
        <begin position="748"/>
        <end position="760"/>
    </location>
</feature>
<feature type="compositionally biased region" description="Polar residues" evidence="3">
    <location>
        <begin position="426"/>
        <end position="446"/>
    </location>
</feature>
<dbReference type="SUPFAM" id="SSF47576">
    <property type="entry name" value="Calponin-homology domain, CH-domain"/>
    <property type="match status" value="1"/>
</dbReference>
<evidence type="ECO:0000256" key="3">
    <source>
        <dbReference type="SAM" id="MobiDB-lite"/>
    </source>
</evidence>
<dbReference type="PROSITE" id="PS50021">
    <property type="entry name" value="CH"/>
    <property type="match status" value="1"/>
</dbReference>
<keyword evidence="6" id="KW-1185">Reference proteome</keyword>
<proteinExistence type="predicted"/>
<dbReference type="InterPro" id="IPR050216">
    <property type="entry name" value="LRR_domain-containing"/>
</dbReference>
<dbReference type="SMART" id="SM00369">
    <property type="entry name" value="LRR_TYP"/>
    <property type="match status" value="5"/>
</dbReference>
<dbReference type="PANTHER" id="PTHR48051">
    <property type="match status" value="1"/>
</dbReference>
<name>A0A553P1E2_TIGCA</name>
<evidence type="ECO:0000313" key="5">
    <source>
        <dbReference type="EMBL" id="TRY71509.1"/>
    </source>
</evidence>
<feature type="compositionally biased region" description="Polar residues" evidence="3">
    <location>
        <begin position="732"/>
        <end position="747"/>
    </location>
</feature>
<dbReference type="Gene3D" id="1.10.418.10">
    <property type="entry name" value="Calponin-like domain"/>
    <property type="match status" value="1"/>
</dbReference>
<dbReference type="InterPro" id="IPR032675">
    <property type="entry name" value="LRR_dom_sf"/>
</dbReference>
<organism evidence="5 6">
    <name type="scientific">Tigriopus californicus</name>
    <name type="common">Marine copepod</name>
    <dbReference type="NCBI Taxonomy" id="6832"/>
    <lineage>
        <taxon>Eukaryota</taxon>
        <taxon>Metazoa</taxon>
        <taxon>Ecdysozoa</taxon>
        <taxon>Arthropoda</taxon>
        <taxon>Crustacea</taxon>
        <taxon>Multicrustacea</taxon>
        <taxon>Hexanauplia</taxon>
        <taxon>Copepoda</taxon>
        <taxon>Harpacticoida</taxon>
        <taxon>Harpacticidae</taxon>
        <taxon>Tigriopus</taxon>
    </lineage>
</organism>
<dbReference type="GO" id="GO:0005737">
    <property type="term" value="C:cytoplasm"/>
    <property type="evidence" value="ECO:0007669"/>
    <property type="project" value="TreeGrafter"/>
</dbReference>
<dbReference type="InterPro" id="IPR001611">
    <property type="entry name" value="Leu-rich_rpt"/>
</dbReference>
<dbReference type="InterPro" id="IPR001715">
    <property type="entry name" value="CH_dom"/>
</dbReference>
<dbReference type="SUPFAM" id="SSF52058">
    <property type="entry name" value="L domain-like"/>
    <property type="match status" value="1"/>
</dbReference>
<dbReference type="InterPro" id="IPR055414">
    <property type="entry name" value="LRR_R13L4/SHOC2-like"/>
</dbReference>
<keyword evidence="2" id="KW-0677">Repeat</keyword>
<feature type="domain" description="Calponin-homology (CH)" evidence="4">
    <location>
        <begin position="879"/>
        <end position="993"/>
    </location>
</feature>
<feature type="region of interest" description="Disordered" evidence="3">
    <location>
        <begin position="243"/>
        <end position="266"/>
    </location>
</feature>
<dbReference type="Pfam" id="PF23598">
    <property type="entry name" value="LRR_14"/>
    <property type="match status" value="1"/>
</dbReference>
<feature type="compositionally biased region" description="Low complexity" evidence="3">
    <location>
        <begin position="336"/>
        <end position="347"/>
    </location>
</feature>
<feature type="compositionally biased region" description="Polar residues" evidence="3">
    <location>
        <begin position="660"/>
        <end position="677"/>
    </location>
</feature>
<feature type="compositionally biased region" description="Polar residues" evidence="3">
    <location>
        <begin position="796"/>
        <end position="817"/>
    </location>
</feature>
<feature type="compositionally biased region" description="Low complexity" evidence="3">
    <location>
        <begin position="390"/>
        <end position="403"/>
    </location>
</feature>
<dbReference type="STRING" id="6832.A0A553P1E2"/>
<dbReference type="AlphaFoldDB" id="A0A553P1E2"/>
<feature type="region of interest" description="Disordered" evidence="3">
    <location>
        <begin position="293"/>
        <end position="817"/>
    </location>
</feature>
<evidence type="ECO:0000313" key="6">
    <source>
        <dbReference type="Proteomes" id="UP000318571"/>
    </source>
</evidence>
<keyword evidence="1" id="KW-0433">Leucine-rich repeat</keyword>
<dbReference type="Proteomes" id="UP000318571">
    <property type="component" value="Chromosome 7"/>
</dbReference>
<comment type="caution">
    <text evidence="5">The sequence shown here is derived from an EMBL/GenBank/DDBJ whole genome shotgun (WGS) entry which is preliminary data.</text>
</comment>
<accession>A0A553P1E2</accession>
<dbReference type="PANTHER" id="PTHR48051:SF21">
    <property type="entry name" value="CALPONIN-HOMOLOGY (CH) DOMAIN-CONTAINING PROTEIN"/>
    <property type="match status" value="1"/>
</dbReference>
<dbReference type="PROSITE" id="PS51450">
    <property type="entry name" value="LRR"/>
    <property type="match status" value="3"/>
</dbReference>
<feature type="compositionally biased region" description="Low complexity" evidence="3">
    <location>
        <begin position="495"/>
        <end position="514"/>
    </location>
</feature>
<gene>
    <name evidence="5" type="ORF">TCAL_06104</name>
</gene>
<dbReference type="InterPro" id="IPR003591">
    <property type="entry name" value="Leu-rich_rpt_typical-subtyp"/>
</dbReference>
<feature type="region of interest" description="Disordered" evidence="3">
    <location>
        <begin position="1002"/>
        <end position="1050"/>
    </location>
</feature>
<dbReference type="Gene3D" id="3.80.10.10">
    <property type="entry name" value="Ribonuclease Inhibitor"/>
    <property type="match status" value="1"/>
</dbReference>
<protein>
    <recommendedName>
        <fullName evidence="4">Calponin-homology (CH) domain-containing protein</fullName>
    </recommendedName>
</protein>
<feature type="compositionally biased region" description="Basic residues" evidence="3">
    <location>
        <begin position="297"/>
        <end position="308"/>
    </location>
</feature>
<dbReference type="EMBL" id="VCGU01000008">
    <property type="protein sequence ID" value="TRY71509.1"/>
    <property type="molecule type" value="Genomic_DNA"/>
</dbReference>
<dbReference type="Pfam" id="PF00560">
    <property type="entry name" value="LRR_1"/>
    <property type="match status" value="1"/>
</dbReference>
<evidence type="ECO:0000256" key="1">
    <source>
        <dbReference type="ARBA" id="ARBA00022614"/>
    </source>
</evidence>
<feature type="compositionally biased region" description="Polar residues" evidence="3">
    <location>
        <begin position="685"/>
        <end position="723"/>
    </location>
</feature>
<reference evidence="5 6" key="1">
    <citation type="journal article" date="2018" name="Nat. Ecol. Evol.">
        <title>Genomic signatures of mitonuclear coevolution across populations of Tigriopus californicus.</title>
        <authorList>
            <person name="Barreto F.S."/>
            <person name="Watson E.T."/>
            <person name="Lima T.G."/>
            <person name="Willett C.S."/>
            <person name="Edmands S."/>
            <person name="Li W."/>
            <person name="Burton R.S."/>
        </authorList>
    </citation>
    <scope>NUCLEOTIDE SEQUENCE [LARGE SCALE GENOMIC DNA]</scope>
    <source>
        <strain evidence="5 6">San Diego</strain>
    </source>
</reference>
<feature type="compositionally biased region" description="Low complexity" evidence="3">
    <location>
        <begin position="363"/>
        <end position="376"/>
    </location>
</feature>
<evidence type="ECO:0000259" key="4">
    <source>
        <dbReference type="PROSITE" id="PS50021"/>
    </source>
</evidence>
<evidence type="ECO:0000256" key="2">
    <source>
        <dbReference type="ARBA" id="ARBA00022737"/>
    </source>
</evidence>
<dbReference type="SMART" id="SM00364">
    <property type="entry name" value="LRR_BAC"/>
    <property type="match status" value="5"/>
</dbReference>
<dbReference type="InterPro" id="IPR036872">
    <property type="entry name" value="CH_dom_sf"/>
</dbReference>
<sequence>MIIRRGVVDKPLECVDLSKNKLNELPEECTDFGSMEKLILYHNTIRSIPDSVVYLRSLQFLDISRNQLSYLPPSICQLPCLQGLIVNNNRLVSLPEEIGRMQSLMELDASCNEITHLPVQIGDLAALRALDLRRNHLQEIPVEISYLQLTSLDLSGNRISVLPAELRFMTTVVDLNLGENPLTCPPANLCSRGRIHVFKYLEIQAIKEDRKRGVLTEGEYRRSYRKTGAGQLSDLRFTNGFSSDARRKRHTADSGYGSEQPLDRRWSQELSQEVIDMHTEDARRIVLRAASNAHHLQQPHHQHHHLHVHNGGIPNFHHGSRSPRVAPTSQQQTHQNLPHPHLSNHPNPNHRHSNLIPPQPVVSTGSNSDSSSGYSSIENGTQHHVPPPASSSGNSSTSSYSPNPREPNLNGLEDEFHKMMDGMFSPGQQDTAKSGTTAPGSTSRLANSDCHLPAASADCDSIESGSRGESPDDGEKEERRRIAQKVLGKQGMRTLPRPSSLSQSPRDSSKQSKQGNTRTSTPGKPAIVSPKPKIGSLPSTLRRSSSQAMSLPATPSGPSSSGVPRAVSCKMPKPMGPKTKGKDPLSPPPINAPKTPVRPTHMVAHSRGHAKSQLPSPRHTQPLPIPNSQISPKPLPSPNSSQLPIPNLKTLVQRPPPQTSLPGNEGANQAQIAQTYRQYKEQLRQQRQTSTSVYQSNTARNGHVSTTANNETMHQSYSDSRISTSKDHKKVVSSSRMQSEIISTNGKSHSSASSSSSSLSKTTTNIQPPSPPQQQQQQQQFDVKTMQKEAVLSYVKSKQGTGSTGALNSPTRHPQMSDANFRQRNTHLNSNLRSASTSSIPQPMGNTPPINGNTNGLPLSNNPTPNNRNYIGRRDMEKSASPEMHISQLRSHIETRLGISLPEDLALSLQDGVVLCHIANHVKPRAVQSIHVPSPAVPKLNPAKCRRNVENFLLACRKLGVREIDLFAWDDLVPETNVLGVLSTLSALLDQLDQFVELVEEEEEQRQEQPKPILERPTPTNFPDLVPLDDQPKLNTNSPTPTTVTPVAGNGELLCSPADILEPRRQGTVRASMTISDETEESVMLQLA</sequence>
<feature type="compositionally biased region" description="Polar residues" evidence="3">
    <location>
        <begin position="537"/>
        <end position="549"/>
    </location>
</feature>
<dbReference type="SMART" id="SM00033">
    <property type="entry name" value="CH"/>
    <property type="match status" value="1"/>
</dbReference>
<dbReference type="OMA" id="TMECEKS"/>
<dbReference type="Pfam" id="PF00307">
    <property type="entry name" value="CH"/>
    <property type="match status" value="1"/>
</dbReference>